<feature type="transmembrane region" description="Helical" evidence="9">
    <location>
        <begin position="40"/>
        <end position="63"/>
    </location>
</feature>
<dbReference type="EMBL" id="CP002021">
    <property type="protein sequence ID" value="ADG29727.1"/>
    <property type="molecule type" value="Genomic_DNA"/>
</dbReference>
<evidence type="ECO:0000256" key="7">
    <source>
        <dbReference type="ARBA" id="ARBA00023047"/>
    </source>
</evidence>
<evidence type="ECO:0000256" key="5">
    <source>
        <dbReference type="ARBA" id="ARBA00022692"/>
    </source>
</evidence>
<name>D5X4C6_THIK1</name>
<organism evidence="11">
    <name type="scientific">Thiomonas intermedia (strain K12)</name>
    <name type="common">Thiobacillus intermedius</name>
    <dbReference type="NCBI Taxonomy" id="75379"/>
    <lineage>
        <taxon>Bacteria</taxon>
        <taxon>Pseudomonadati</taxon>
        <taxon>Pseudomonadota</taxon>
        <taxon>Betaproteobacteria</taxon>
        <taxon>Burkholderiales</taxon>
        <taxon>Thiomonas</taxon>
    </lineage>
</organism>
<keyword evidence="7" id="KW-0762">Sugar transport</keyword>
<proteinExistence type="inferred from homology"/>
<dbReference type="eggNOG" id="COG1682">
    <property type="taxonomic scope" value="Bacteria"/>
</dbReference>
<evidence type="ECO:0000256" key="3">
    <source>
        <dbReference type="ARBA" id="ARBA00022448"/>
    </source>
</evidence>
<evidence type="ECO:0000256" key="8">
    <source>
        <dbReference type="ARBA" id="ARBA00023136"/>
    </source>
</evidence>
<comment type="similarity">
    <text evidence="2">Belongs to the ABC-2 integral membrane protein family.</text>
</comment>
<protein>
    <submittedName>
        <fullName evidence="11">ABC-2 type transporter</fullName>
    </submittedName>
</protein>
<dbReference type="AlphaFoldDB" id="D5X4C6"/>
<dbReference type="GO" id="GO:0140359">
    <property type="term" value="F:ABC-type transporter activity"/>
    <property type="evidence" value="ECO:0007669"/>
    <property type="project" value="InterPro"/>
</dbReference>
<dbReference type="InterPro" id="IPR013525">
    <property type="entry name" value="ABC2_TM"/>
</dbReference>
<dbReference type="KEGG" id="tin:Tint_0315"/>
<sequence>MSALQLAFSDLLHSLRNWRLWTLLGWLEIRQRYARSKIGPFWLTISMGVLVGALGVVYGSLFGQNIAEYLPMVAIGLVAWNLFSSLVNEGSMAYINSSSYIRQVNTPKLIYVLQVAWRNLVIFAHNFVIVLLVLAVFGVKSWLTLPLFIPGLVLFIFNGLWIGMIAGLLSARFRDFPQIIAALLQVAFYVTPILFHGTMLSEKHRWIVTFNPLAYLIDVVRQPLVGIAPPASTWIITGVMALLGWLFALWLTGRYHKRIPYWV</sequence>
<accession>D5X4C6</accession>
<keyword evidence="5 9" id="KW-0812">Transmembrane</keyword>
<dbReference type="GO" id="GO:0015774">
    <property type="term" value="P:polysaccharide transport"/>
    <property type="evidence" value="ECO:0007669"/>
    <property type="project" value="UniProtKB-KW"/>
</dbReference>
<dbReference type="STRING" id="75379.Tint_0315"/>
<dbReference type="GO" id="GO:0015920">
    <property type="term" value="P:lipopolysaccharide transport"/>
    <property type="evidence" value="ECO:0007669"/>
    <property type="project" value="TreeGrafter"/>
</dbReference>
<keyword evidence="8 9" id="KW-0472">Membrane</keyword>
<dbReference type="PANTHER" id="PTHR30413">
    <property type="entry name" value="INNER MEMBRANE TRANSPORT PERMEASE"/>
    <property type="match status" value="1"/>
</dbReference>
<dbReference type="Pfam" id="PF01061">
    <property type="entry name" value="ABC2_membrane"/>
    <property type="match status" value="1"/>
</dbReference>
<feature type="transmembrane region" description="Helical" evidence="9">
    <location>
        <begin position="176"/>
        <end position="195"/>
    </location>
</feature>
<keyword evidence="3" id="KW-0813">Transport</keyword>
<dbReference type="BioCyc" id="TINT75379:TINT_RS01590-MONOMER"/>
<evidence type="ECO:0000256" key="4">
    <source>
        <dbReference type="ARBA" id="ARBA00022475"/>
    </source>
</evidence>
<dbReference type="GO" id="GO:0005886">
    <property type="term" value="C:plasma membrane"/>
    <property type="evidence" value="ECO:0007669"/>
    <property type="project" value="UniProtKB-SubCell"/>
</dbReference>
<keyword evidence="6 9" id="KW-1133">Transmembrane helix</keyword>
<keyword evidence="4" id="KW-1003">Cell membrane</keyword>
<evidence type="ECO:0000259" key="10">
    <source>
        <dbReference type="Pfam" id="PF01061"/>
    </source>
</evidence>
<evidence type="ECO:0000256" key="6">
    <source>
        <dbReference type="ARBA" id="ARBA00022989"/>
    </source>
</evidence>
<comment type="subcellular location">
    <subcellularLocation>
        <location evidence="1">Cell membrane</location>
        <topology evidence="1">Multi-pass membrane protein</topology>
    </subcellularLocation>
</comment>
<evidence type="ECO:0000256" key="1">
    <source>
        <dbReference type="ARBA" id="ARBA00004651"/>
    </source>
</evidence>
<evidence type="ECO:0000256" key="9">
    <source>
        <dbReference type="SAM" id="Phobius"/>
    </source>
</evidence>
<keyword evidence="7" id="KW-0625">Polysaccharide transport</keyword>
<feature type="transmembrane region" description="Helical" evidence="9">
    <location>
        <begin position="147"/>
        <end position="169"/>
    </location>
</feature>
<feature type="transmembrane region" description="Helical" evidence="9">
    <location>
        <begin position="231"/>
        <end position="251"/>
    </location>
</feature>
<feature type="transmembrane region" description="Helical" evidence="9">
    <location>
        <begin position="69"/>
        <end position="88"/>
    </location>
</feature>
<reference evidence="11" key="1">
    <citation type="submission" date="2010-04" db="EMBL/GenBank/DDBJ databases">
        <title>Complete sequence of Thiomonas intermedia K12.</title>
        <authorList>
            <consortium name="US DOE Joint Genome Institute"/>
            <person name="Lucas S."/>
            <person name="Copeland A."/>
            <person name="Lapidus A."/>
            <person name="Cheng J.-F."/>
            <person name="Bruce D."/>
            <person name="Goodwin L."/>
            <person name="Pitluck S."/>
            <person name="Davenport K."/>
            <person name="Detter J.C."/>
            <person name="Han C."/>
            <person name="Tapia R."/>
            <person name="Land M."/>
            <person name="Hauser L."/>
            <person name="Kyrpides N."/>
            <person name="Ovchinnikova G."/>
            <person name="Kerfeld C.A."/>
            <person name="Cannon G.C."/>
            <person name="Heinhorst S."/>
            <person name="Woyke T."/>
        </authorList>
    </citation>
    <scope>NUCLEOTIDE SEQUENCE [LARGE SCALE GENOMIC DNA]</scope>
    <source>
        <strain evidence="11">K12</strain>
    </source>
</reference>
<evidence type="ECO:0000256" key="2">
    <source>
        <dbReference type="ARBA" id="ARBA00007783"/>
    </source>
</evidence>
<dbReference type="HOGENOM" id="CLU_060703_0_0_4"/>
<gene>
    <name evidence="11" type="ordered locus">Tint_0315</name>
</gene>
<feature type="transmembrane region" description="Helical" evidence="9">
    <location>
        <begin position="109"/>
        <end position="135"/>
    </location>
</feature>
<evidence type="ECO:0000313" key="11">
    <source>
        <dbReference type="EMBL" id="ADG29727.1"/>
    </source>
</evidence>
<dbReference type="PANTHER" id="PTHR30413:SF10">
    <property type="entry name" value="CAPSULE POLYSACCHARIDE EXPORT INNER-MEMBRANE PROTEIN CTRC"/>
    <property type="match status" value="1"/>
</dbReference>
<feature type="domain" description="ABC-2 type transporter transmembrane" evidence="10">
    <location>
        <begin position="21"/>
        <end position="222"/>
    </location>
</feature>